<name>A0A2T7A2M1_TUBBO</name>
<evidence type="ECO:0000313" key="3">
    <source>
        <dbReference type="Proteomes" id="UP000244722"/>
    </source>
</evidence>
<gene>
    <name evidence="2" type="ORF">B9Z19DRAFT_1121393</name>
</gene>
<feature type="region of interest" description="Disordered" evidence="1">
    <location>
        <begin position="141"/>
        <end position="164"/>
    </location>
</feature>
<dbReference type="OrthoDB" id="5310755at2759"/>
<proteinExistence type="predicted"/>
<protein>
    <submittedName>
        <fullName evidence="2">Uncharacterized protein</fullName>
    </submittedName>
</protein>
<evidence type="ECO:0000256" key="1">
    <source>
        <dbReference type="SAM" id="MobiDB-lite"/>
    </source>
</evidence>
<evidence type="ECO:0000313" key="2">
    <source>
        <dbReference type="EMBL" id="PUU81986.1"/>
    </source>
</evidence>
<reference evidence="2 3" key="1">
    <citation type="submission" date="2017-04" db="EMBL/GenBank/DDBJ databases">
        <title>Draft genome sequence of Tuber borchii Vittad., a whitish edible truffle.</title>
        <authorList>
            <consortium name="DOE Joint Genome Institute"/>
            <person name="Murat C."/>
            <person name="Kuo A."/>
            <person name="Barry K.W."/>
            <person name="Clum A."/>
            <person name="Dockter R.B."/>
            <person name="Fauchery L."/>
            <person name="Iotti M."/>
            <person name="Kohler A."/>
            <person name="Labutti K."/>
            <person name="Lindquist E.A."/>
            <person name="Lipzen A."/>
            <person name="Ohm R.A."/>
            <person name="Wang M."/>
            <person name="Grigoriev I.V."/>
            <person name="Zambonelli A."/>
            <person name="Martin F.M."/>
        </authorList>
    </citation>
    <scope>NUCLEOTIDE SEQUENCE [LARGE SCALE GENOMIC DNA]</scope>
    <source>
        <strain evidence="2 3">Tbo3840</strain>
    </source>
</reference>
<comment type="caution">
    <text evidence="2">The sequence shown here is derived from an EMBL/GenBank/DDBJ whole genome shotgun (WGS) entry which is preliminary data.</text>
</comment>
<organism evidence="2 3">
    <name type="scientific">Tuber borchii</name>
    <name type="common">White truffle</name>
    <dbReference type="NCBI Taxonomy" id="42251"/>
    <lineage>
        <taxon>Eukaryota</taxon>
        <taxon>Fungi</taxon>
        <taxon>Dikarya</taxon>
        <taxon>Ascomycota</taxon>
        <taxon>Pezizomycotina</taxon>
        <taxon>Pezizomycetes</taxon>
        <taxon>Pezizales</taxon>
        <taxon>Tuberaceae</taxon>
        <taxon>Tuber</taxon>
    </lineage>
</organism>
<sequence>MSSKNTHILSSATQRCRKVLDPNLNEFVSQLSEREKELIGRISEEDAAAMFSIWQSEQITRFSALWKEEFMKRHVAEADLREVKEELKHAVGDLKVLRTLLEGRIGKEKEMEAEVRYLKRALEASKSSAVEVKEAETLMPPLTQPPAAVRPKSSLGFRLGRHNG</sequence>
<dbReference type="Proteomes" id="UP000244722">
    <property type="component" value="Unassembled WGS sequence"/>
</dbReference>
<dbReference type="AlphaFoldDB" id="A0A2T7A2M1"/>
<accession>A0A2T7A2M1</accession>
<dbReference type="EMBL" id="NESQ01000035">
    <property type="protein sequence ID" value="PUU81986.1"/>
    <property type="molecule type" value="Genomic_DNA"/>
</dbReference>
<keyword evidence="3" id="KW-1185">Reference proteome</keyword>